<dbReference type="Pfam" id="PF03432">
    <property type="entry name" value="Relaxase"/>
    <property type="match status" value="1"/>
</dbReference>
<evidence type="ECO:0000256" key="1">
    <source>
        <dbReference type="SAM" id="MobiDB-lite"/>
    </source>
</evidence>
<dbReference type="Proteomes" id="UP001501842">
    <property type="component" value="Unassembled WGS sequence"/>
</dbReference>
<protein>
    <recommendedName>
        <fullName evidence="2">MobA/VirD2-like nuclease domain-containing protein</fullName>
    </recommendedName>
</protein>
<evidence type="ECO:0000313" key="4">
    <source>
        <dbReference type="Proteomes" id="UP001501842"/>
    </source>
</evidence>
<evidence type="ECO:0000313" key="3">
    <source>
        <dbReference type="EMBL" id="GAA2731536.1"/>
    </source>
</evidence>
<comment type="caution">
    <text evidence="3">The sequence shown here is derived from an EMBL/GenBank/DDBJ whole genome shotgun (WGS) entry which is preliminary data.</text>
</comment>
<keyword evidence="4" id="KW-1185">Reference proteome</keyword>
<proteinExistence type="predicted"/>
<name>A0ABN3UEZ7_9ACTN</name>
<gene>
    <name evidence="3" type="ORF">GCM10010439_47200</name>
</gene>
<feature type="domain" description="MobA/VirD2-like nuclease" evidence="2">
    <location>
        <begin position="74"/>
        <end position="165"/>
    </location>
</feature>
<evidence type="ECO:0000259" key="2">
    <source>
        <dbReference type="Pfam" id="PF03432"/>
    </source>
</evidence>
<reference evidence="3 4" key="1">
    <citation type="journal article" date="2019" name="Int. J. Syst. Evol. Microbiol.">
        <title>The Global Catalogue of Microorganisms (GCM) 10K type strain sequencing project: providing services to taxonomists for standard genome sequencing and annotation.</title>
        <authorList>
            <consortium name="The Broad Institute Genomics Platform"/>
            <consortium name="The Broad Institute Genome Sequencing Center for Infectious Disease"/>
            <person name="Wu L."/>
            <person name="Ma J."/>
        </authorList>
    </citation>
    <scope>NUCLEOTIDE SEQUENCE [LARGE SCALE GENOMIC DNA]</scope>
    <source>
        <strain evidence="3 4">JCM 8201</strain>
    </source>
</reference>
<feature type="region of interest" description="Disordered" evidence="1">
    <location>
        <begin position="171"/>
        <end position="197"/>
    </location>
</feature>
<sequence length="580" mass="63845">MVGKVIRGKRVQGLIRYVLGPDNHGKHHDPHVIAGFRPVEDLEPARRSDGSPDFRTLDELMMQPLALLGEFGLTRPVWHYPIRAHPDDPILTDEQWAEIAREIMHATGLAKKGDDDGCRWFAVRHADDHIHLVATLARQDGQRPDIRNDAIKGRAALRRIERKNGFVQTAPADRTAAKRPTRGETEQARRHHRPEAPRVSLRRHVITCAAGARSEKEFFSRLQDEGVLVKFRHSRQNPDQITGYAVALPADTGRGNQPIYFSGGRLAPDLTLPKLRARWSSAPSGHDPNGPSRHPLSGAQLSVGTAKAVLRQTVRTCAAEATGTTDFLTRLDQAGLLLRVRHSDRTPGQVTGYAVTLPGHRDRDDQPRWYSGGQLADDLTLPRLTRLFNQTEQEPDFTHEELQAIYNDAARAADHASDQIRRCITLNPQAARDAAWAASDVLHVAAQTTGNPHLHRAARAYDRAARAPDGRTPKPTRAGEGLRTAARVMAMAGLIQDKTTVDLLVLVAGLTALTGTVAQLRAAEGRRAQAEAAARSSAHLRYPDETSRARATTAAVPLSVPEPRAKFSPRPAGRRQPRRG</sequence>
<accession>A0ABN3UEZ7</accession>
<organism evidence="3 4">
    <name type="scientific">Actinocorallia aurantiaca</name>
    <dbReference type="NCBI Taxonomy" id="46204"/>
    <lineage>
        <taxon>Bacteria</taxon>
        <taxon>Bacillati</taxon>
        <taxon>Actinomycetota</taxon>
        <taxon>Actinomycetes</taxon>
        <taxon>Streptosporangiales</taxon>
        <taxon>Thermomonosporaceae</taxon>
        <taxon>Actinocorallia</taxon>
    </lineage>
</organism>
<dbReference type="EMBL" id="BAAATZ010000020">
    <property type="protein sequence ID" value="GAA2731536.1"/>
    <property type="molecule type" value="Genomic_DNA"/>
</dbReference>
<feature type="region of interest" description="Disordered" evidence="1">
    <location>
        <begin position="534"/>
        <end position="580"/>
    </location>
</feature>
<dbReference type="InterPro" id="IPR005094">
    <property type="entry name" value="Endonuclease_MobA/VirD2"/>
</dbReference>